<name>A0A3S5BBD9_9PLAT</name>
<sequence>MRSEPSPVFSASVSSRCRRMTVRLGYAVGHVLNDLTASVWFTYTLVFFHAGIGLSSSLAGLIMLIGQVVDGLSTPVVGLLSDLGLRKSSRASNTNENLEYSHLAEVNSGQILLKFGVARLCT</sequence>
<comment type="caution">
    <text evidence="3">The sequence shown here is derived from an EMBL/GenBank/DDBJ whole genome shotgun (WGS) entry which is preliminary data.</text>
</comment>
<evidence type="ECO:0000256" key="1">
    <source>
        <dbReference type="ARBA" id="ARBA00008335"/>
    </source>
</evidence>
<accession>A0A3S5BBD9</accession>
<keyword evidence="2" id="KW-0472">Membrane</keyword>
<proteinExistence type="inferred from homology"/>
<feature type="transmembrane region" description="Helical" evidence="2">
    <location>
        <begin position="24"/>
        <end position="52"/>
    </location>
</feature>
<dbReference type="Proteomes" id="UP000784294">
    <property type="component" value="Unassembled WGS sequence"/>
</dbReference>
<evidence type="ECO:0000256" key="2">
    <source>
        <dbReference type="SAM" id="Phobius"/>
    </source>
</evidence>
<dbReference type="PANTHER" id="PTHR11328:SF28">
    <property type="entry name" value="MAJOR FACILITATOR SUPERFAMILY DOMAIN-CONTAINING PROTEIN 12"/>
    <property type="match status" value="1"/>
</dbReference>
<feature type="transmembrane region" description="Helical" evidence="2">
    <location>
        <begin position="58"/>
        <end position="80"/>
    </location>
</feature>
<keyword evidence="2" id="KW-1133">Transmembrane helix</keyword>
<dbReference type="InterPro" id="IPR036259">
    <property type="entry name" value="MFS_trans_sf"/>
</dbReference>
<dbReference type="Gene3D" id="1.20.1250.20">
    <property type="entry name" value="MFS general substrate transporter like domains"/>
    <property type="match status" value="1"/>
</dbReference>
<dbReference type="GO" id="GO:0008643">
    <property type="term" value="P:carbohydrate transport"/>
    <property type="evidence" value="ECO:0007669"/>
    <property type="project" value="InterPro"/>
</dbReference>
<dbReference type="PANTHER" id="PTHR11328">
    <property type="entry name" value="MAJOR FACILITATOR SUPERFAMILY DOMAIN-CONTAINING PROTEIN"/>
    <property type="match status" value="1"/>
</dbReference>
<dbReference type="GO" id="GO:0005886">
    <property type="term" value="C:plasma membrane"/>
    <property type="evidence" value="ECO:0007669"/>
    <property type="project" value="TreeGrafter"/>
</dbReference>
<dbReference type="GO" id="GO:0015293">
    <property type="term" value="F:symporter activity"/>
    <property type="evidence" value="ECO:0007669"/>
    <property type="project" value="InterPro"/>
</dbReference>
<reference evidence="3" key="1">
    <citation type="submission" date="2018-11" db="EMBL/GenBank/DDBJ databases">
        <authorList>
            <consortium name="Pathogen Informatics"/>
        </authorList>
    </citation>
    <scope>NUCLEOTIDE SEQUENCE</scope>
</reference>
<organism evidence="3 4">
    <name type="scientific">Protopolystoma xenopodis</name>
    <dbReference type="NCBI Taxonomy" id="117903"/>
    <lineage>
        <taxon>Eukaryota</taxon>
        <taxon>Metazoa</taxon>
        <taxon>Spiralia</taxon>
        <taxon>Lophotrochozoa</taxon>
        <taxon>Platyhelminthes</taxon>
        <taxon>Monogenea</taxon>
        <taxon>Polyopisthocotylea</taxon>
        <taxon>Polystomatidea</taxon>
        <taxon>Polystomatidae</taxon>
        <taxon>Protopolystoma</taxon>
    </lineage>
</organism>
<dbReference type="EMBL" id="CAAALY010037092">
    <property type="protein sequence ID" value="VEL18452.1"/>
    <property type="molecule type" value="Genomic_DNA"/>
</dbReference>
<protein>
    <submittedName>
        <fullName evidence="3">Uncharacterized protein</fullName>
    </submittedName>
</protein>
<keyword evidence="4" id="KW-1185">Reference proteome</keyword>
<evidence type="ECO:0000313" key="3">
    <source>
        <dbReference type="EMBL" id="VEL18452.1"/>
    </source>
</evidence>
<dbReference type="AlphaFoldDB" id="A0A3S5BBD9"/>
<evidence type="ECO:0000313" key="4">
    <source>
        <dbReference type="Proteomes" id="UP000784294"/>
    </source>
</evidence>
<gene>
    <name evidence="3" type="ORF">PXEA_LOCUS11892</name>
</gene>
<dbReference type="SUPFAM" id="SSF103473">
    <property type="entry name" value="MFS general substrate transporter"/>
    <property type="match status" value="1"/>
</dbReference>
<dbReference type="InterPro" id="IPR039672">
    <property type="entry name" value="MFS_2"/>
</dbReference>
<keyword evidence="2" id="KW-0812">Transmembrane</keyword>
<comment type="similarity">
    <text evidence="1">Belongs to the major facilitator superfamily.</text>
</comment>
<dbReference type="OrthoDB" id="1730117at2759"/>